<dbReference type="EMBL" id="VTPC01085936">
    <property type="protein sequence ID" value="KAF2886937.1"/>
    <property type="molecule type" value="Genomic_DNA"/>
</dbReference>
<feature type="signal peptide" evidence="3">
    <location>
        <begin position="1"/>
        <end position="19"/>
    </location>
</feature>
<evidence type="ECO:0000256" key="3">
    <source>
        <dbReference type="SAM" id="SignalP"/>
    </source>
</evidence>
<dbReference type="PANTHER" id="PTHR12236:SF95">
    <property type="entry name" value="CUTICULAR PROTEIN 76BD, ISOFORM C-RELATED"/>
    <property type="match status" value="1"/>
</dbReference>
<dbReference type="AlphaFoldDB" id="A0A8K0CKK7"/>
<organism evidence="4 5">
    <name type="scientific">Ignelater luminosus</name>
    <name type="common">Cucubano</name>
    <name type="synonym">Pyrophorus luminosus</name>
    <dbReference type="NCBI Taxonomy" id="2038154"/>
    <lineage>
        <taxon>Eukaryota</taxon>
        <taxon>Metazoa</taxon>
        <taxon>Ecdysozoa</taxon>
        <taxon>Arthropoda</taxon>
        <taxon>Hexapoda</taxon>
        <taxon>Insecta</taxon>
        <taxon>Pterygota</taxon>
        <taxon>Neoptera</taxon>
        <taxon>Endopterygota</taxon>
        <taxon>Coleoptera</taxon>
        <taxon>Polyphaga</taxon>
        <taxon>Elateriformia</taxon>
        <taxon>Elateroidea</taxon>
        <taxon>Elateridae</taxon>
        <taxon>Agrypninae</taxon>
        <taxon>Pyrophorini</taxon>
        <taxon>Ignelater</taxon>
    </lineage>
</organism>
<proteinExistence type="predicted"/>
<dbReference type="InterPro" id="IPR000618">
    <property type="entry name" value="Insect_cuticle"/>
</dbReference>
<keyword evidence="1 2" id="KW-0193">Cuticle</keyword>
<sequence length="73" mass="8275">MNSFLFVLVLSVCATISVCDHGDHEDHDGPAHYQFDYSVHDPHTGDIKQQHETRDGHVVKGFYSLHEPDGTKR</sequence>
<dbReference type="Proteomes" id="UP000801492">
    <property type="component" value="Unassembled WGS sequence"/>
</dbReference>
<dbReference type="InterPro" id="IPR051217">
    <property type="entry name" value="Insect_Cuticle_Struc_Prot"/>
</dbReference>
<dbReference type="GO" id="GO:0031012">
    <property type="term" value="C:extracellular matrix"/>
    <property type="evidence" value="ECO:0007669"/>
    <property type="project" value="TreeGrafter"/>
</dbReference>
<gene>
    <name evidence="4" type="ORF">ILUMI_19236</name>
</gene>
<feature type="non-terminal residue" evidence="4">
    <location>
        <position position="1"/>
    </location>
</feature>
<dbReference type="OrthoDB" id="6382835at2759"/>
<comment type="caution">
    <text evidence="4">The sequence shown here is derived from an EMBL/GenBank/DDBJ whole genome shotgun (WGS) entry which is preliminary data.</text>
</comment>
<dbReference type="PROSITE" id="PS51155">
    <property type="entry name" value="CHIT_BIND_RR_2"/>
    <property type="match status" value="1"/>
</dbReference>
<feature type="chain" id="PRO_5035432092" evidence="3">
    <location>
        <begin position="20"/>
        <end position="73"/>
    </location>
</feature>
<evidence type="ECO:0000256" key="1">
    <source>
        <dbReference type="ARBA" id="ARBA00022460"/>
    </source>
</evidence>
<dbReference type="GO" id="GO:0042302">
    <property type="term" value="F:structural constituent of cuticle"/>
    <property type="evidence" value="ECO:0007669"/>
    <property type="project" value="UniProtKB-UniRule"/>
</dbReference>
<evidence type="ECO:0000256" key="2">
    <source>
        <dbReference type="PROSITE-ProRule" id="PRU00497"/>
    </source>
</evidence>
<dbReference type="GO" id="GO:0005615">
    <property type="term" value="C:extracellular space"/>
    <property type="evidence" value="ECO:0007669"/>
    <property type="project" value="TreeGrafter"/>
</dbReference>
<accession>A0A8K0CKK7</accession>
<protein>
    <submittedName>
        <fullName evidence="4">Uncharacterized protein</fullName>
    </submittedName>
</protein>
<keyword evidence="3" id="KW-0732">Signal</keyword>
<evidence type="ECO:0000313" key="5">
    <source>
        <dbReference type="Proteomes" id="UP000801492"/>
    </source>
</evidence>
<dbReference type="Pfam" id="PF00379">
    <property type="entry name" value="Chitin_bind_4"/>
    <property type="match status" value="1"/>
</dbReference>
<dbReference type="PANTHER" id="PTHR12236">
    <property type="entry name" value="STRUCTURAL CONTITUENT OF CUTICLE"/>
    <property type="match status" value="1"/>
</dbReference>
<evidence type="ECO:0000313" key="4">
    <source>
        <dbReference type="EMBL" id="KAF2886937.1"/>
    </source>
</evidence>
<keyword evidence="5" id="KW-1185">Reference proteome</keyword>
<reference evidence="4" key="1">
    <citation type="submission" date="2019-08" db="EMBL/GenBank/DDBJ databases">
        <title>The genome of the North American firefly Photinus pyralis.</title>
        <authorList>
            <consortium name="Photinus pyralis genome working group"/>
            <person name="Fallon T.R."/>
            <person name="Sander Lower S.E."/>
            <person name="Weng J.-K."/>
        </authorList>
    </citation>
    <scope>NUCLEOTIDE SEQUENCE</scope>
    <source>
        <strain evidence="4">TRF0915ILg1</strain>
        <tissue evidence="4">Whole body</tissue>
    </source>
</reference>
<name>A0A8K0CKK7_IGNLU</name>